<name>A0ACD3ALF7_9AGAR</name>
<sequence length="634" mass="71300">MSKSSPDDATTSTNGTLSLEHILGDNHESLEHPGLNGKPPGGWDEEMPAAPVKDGYCIECEDQPAQVLCETCGDVFCEVCFSAQHRKGSRKEHKTKPLAKSGPSQDSKVAKSEKPGAEKSATDDKSNKGEPAMDVDSDDESEKEWECVPQTSTVEVLSAQPAIGSKVGEWFVERSKYIPLRLTLVERKYLRLLEAALIVSEYTDKIDTLSFGVSKAKRIVHQIRELCSIMSGLLLAADYKQGQELFQHRDFQANAEFYQQIFELGRRHKIMNPDKMRTTYGKLIYLLQDSQIPEVKELLSFTCVRPIRTVHAILEEHGALDLLRDNLITTATLEIYAKGRSRREIQKEIKAKERAIETLAIKYQRRGLPQEDIRQCLYSIGDNHAFLRANRDPCEQMIGFLKAYFHPTTAKDSSTNLAIRSGRGGARLSHDHSVQYAYVLQSLTLWREILHDMFHLWSFAEEDLLSDRVPYRLRDTGQGLNRVQAAPKTSRLMHTILNKAQKSVGSWVGSSVIHMGDHNVPNALMFIDKYTQIYRILLPICNALAQIPTLAKSKPALKAYIESEYGSADGAIVEILGDFFRHGFDGSGADNFFDAGSCIDGRLTSAWNWCANLEKKKYFHLFLLSGFVGFDGEW</sequence>
<dbReference type="EMBL" id="ML208401">
    <property type="protein sequence ID" value="TFK66561.1"/>
    <property type="molecule type" value="Genomic_DNA"/>
</dbReference>
<accession>A0ACD3ALF7</accession>
<evidence type="ECO:0000313" key="1">
    <source>
        <dbReference type="EMBL" id="TFK66561.1"/>
    </source>
</evidence>
<organism evidence="1 2">
    <name type="scientific">Pluteus cervinus</name>
    <dbReference type="NCBI Taxonomy" id="181527"/>
    <lineage>
        <taxon>Eukaryota</taxon>
        <taxon>Fungi</taxon>
        <taxon>Dikarya</taxon>
        <taxon>Basidiomycota</taxon>
        <taxon>Agaricomycotina</taxon>
        <taxon>Agaricomycetes</taxon>
        <taxon>Agaricomycetidae</taxon>
        <taxon>Agaricales</taxon>
        <taxon>Pluteineae</taxon>
        <taxon>Pluteaceae</taxon>
        <taxon>Pluteus</taxon>
    </lineage>
</organism>
<evidence type="ECO:0000313" key="2">
    <source>
        <dbReference type="Proteomes" id="UP000308600"/>
    </source>
</evidence>
<protein>
    <submittedName>
        <fullName evidence="1">Uncharacterized protein</fullName>
    </submittedName>
</protein>
<gene>
    <name evidence="1" type="ORF">BDN72DRAFT_823216</name>
</gene>
<proteinExistence type="predicted"/>
<keyword evidence="2" id="KW-1185">Reference proteome</keyword>
<reference evidence="1 2" key="1">
    <citation type="journal article" date="2019" name="Nat. Ecol. Evol.">
        <title>Megaphylogeny resolves global patterns of mushroom evolution.</title>
        <authorList>
            <person name="Varga T."/>
            <person name="Krizsan K."/>
            <person name="Foldi C."/>
            <person name="Dima B."/>
            <person name="Sanchez-Garcia M."/>
            <person name="Sanchez-Ramirez S."/>
            <person name="Szollosi G.J."/>
            <person name="Szarkandi J.G."/>
            <person name="Papp V."/>
            <person name="Albert L."/>
            <person name="Andreopoulos W."/>
            <person name="Angelini C."/>
            <person name="Antonin V."/>
            <person name="Barry K.W."/>
            <person name="Bougher N.L."/>
            <person name="Buchanan P."/>
            <person name="Buyck B."/>
            <person name="Bense V."/>
            <person name="Catcheside P."/>
            <person name="Chovatia M."/>
            <person name="Cooper J."/>
            <person name="Damon W."/>
            <person name="Desjardin D."/>
            <person name="Finy P."/>
            <person name="Geml J."/>
            <person name="Haridas S."/>
            <person name="Hughes K."/>
            <person name="Justo A."/>
            <person name="Karasinski D."/>
            <person name="Kautmanova I."/>
            <person name="Kiss B."/>
            <person name="Kocsube S."/>
            <person name="Kotiranta H."/>
            <person name="LaButti K.M."/>
            <person name="Lechner B.E."/>
            <person name="Liimatainen K."/>
            <person name="Lipzen A."/>
            <person name="Lukacs Z."/>
            <person name="Mihaltcheva S."/>
            <person name="Morgado L.N."/>
            <person name="Niskanen T."/>
            <person name="Noordeloos M.E."/>
            <person name="Ohm R.A."/>
            <person name="Ortiz-Santana B."/>
            <person name="Ovrebo C."/>
            <person name="Racz N."/>
            <person name="Riley R."/>
            <person name="Savchenko A."/>
            <person name="Shiryaev A."/>
            <person name="Soop K."/>
            <person name="Spirin V."/>
            <person name="Szebenyi C."/>
            <person name="Tomsovsky M."/>
            <person name="Tulloss R.E."/>
            <person name="Uehling J."/>
            <person name="Grigoriev I.V."/>
            <person name="Vagvolgyi C."/>
            <person name="Papp T."/>
            <person name="Martin F.M."/>
            <person name="Miettinen O."/>
            <person name="Hibbett D.S."/>
            <person name="Nagy L.G."/>
        </authorList>
    </citation>
    <scope>NUCLEOTIDE SEQUENCE [LARGE SCALE GENOMIC DNA]</scope>
    <source>
        <strain evidence="1 2">NL-1719</strain>
    </source>
</reference>
<dbReference type="Proteomes" id="UP000308600">
    <property type="component" value="Unassembled WGS sequence"/>
</dbReference>